<dbReference type="STRING" id="525918.SAMN05660964_01605"/>
<evidence type="ECO:0000313" key="2">
    <source>
        <dbReference type="Proteomes" id="UP000199397"/>
    </source>
</evidence>
<dbReference type="EMBL" id="FNQP01000007">
    <property type="protein sequence ID" value="SEA43477.1"/>
    <property type="molecule type" value="Genomic_DNA"/>
</dbReference>
<dbReference type="AlphaFoldDB" id="A0A1H4B5S3"/>
<dbReference type="RefSeq" id="WP_093067166.1">
    <property type="nucleotide sequence ID" value="NZ_FNQP01000007.1"/>
</dbReference>
<proteinExistence type="predicted"/>
<gene>
    <name evidence="1" type="ORF">SAMN05660964_01605</name>
</gene>
<keyword evidence="1" id="KW-0808">Transferase</keyword>
<organism evidence="1 2">
    <name type="scientific">Thiothrix caldifontis</name>
    <dbReference type="NCBI Taxonomy" id="525918"/>
    <lineage>
        <taxon>Bacteria</taxon>
        <taxon>Pseudomonadati</taxon>
        <taxon>Pseudomonadota</taxon>
        <taxon>Gammaproteobacteria</taxon>
        <taxon>Thiotrichales</taxon>
        <taxon>Thiotrichaceae</taxon>
        <taxon>Thiothrix</taxon>
    </lineage>
</organism>
<dbReference type="GO" id="GO:0016740">
    <property type="term" value="F:transferase activity"/>
    <property type="evidence" value="ECO:0007669"/>
    <property type="project" value="UniProtKB-KW"/>
</dbReference>
<dbReference type="OrthoDB" id="158131at2"/>
<sequence>MIEAMLQRYPVTDAESHYQALREVMQEIALAGLYRGGFFQKAAFYGGTALRIFYQLDRFSEDLDFSLLQADPNFSLEPYFAAIRKEFHALGIQVEVSAKQKTRQTAVESAFLKSNTAIHLLQIQGEYTQSWSPPRPIKIKFEVDTQPPLGFGTEEKLLLLPFSFYVKCFQIGDLFAGKLHALLYRRWQNRVKGRDWYDFEWYVRHGHRVHLSHFLQRAQQSGQLVGRDSVSVEEVRELLRQRVEQVDFQQAKQDVARFIKHPERLEIWSQGYFQGLVGRLV</sequence>
<keyword evidence="2" id="KW-1185">Reference proteome</keyword>
<evidence type="ECO:0000313" key="1">
    <source>
        <dbReference type="EMBL" id="SEA43477.1"/>
    </source>
</evidence>
<dbReference type="Proteomes" id="UP000199397">
    <property type="component" value="Unassembled WGS sequence"/>
</dbReference>
<dbReference type="Gene3D" id="3.10.450.620">
    <property type="entry name" value="JHP933, nucleotidyltransferase-like core domain"/>
    <property type="match status" value="1"/>
</dbReference>
<dbReference type="Pfam" id="PF08843">
    <property type="entry name" value="AbiEii"/>
    <property type="match status" value="1"/>
</dbReference>
<name>A0A1H4B5S3_9GAMM</name>
<accession>A0A1H4B5S3</accession>
<protein>
    <submittedName>
        <fullName evidence="1">Nucleotidyl transferase AbiEii toxin, Type IV TA system</fullName>
    </submittedName>
</protein>
<reference evidence="1 2" key="1">
    <citation type="submission" date="2016-10" db="EMBL/GenBank/DDBJ databases">
        <authorList>
            <person name="de Groot N.N."/>
        </authorList>
    </citation>
    <scope>NUCLEOTIDE SEQUENCE [LARGE SCALE GENOMIC DNA]</scope>
    <source>
        <strain evidence="1 2">DSM 21228</strain>
    </source>
</reference>
<dbReference type="InterPro" id="IPR014942">
    <property type="entry name" value="AbiEii"/>
</dbReference>